<dbReference type="Proteomes" id="UP000001225">
    <property type="component" value="Chromosome"/>
</dbReference>
<protein>
    <recommendedName>
        <fullName evidence="9">Amino acid efflux protein</fullName>
    </recommendedName>
</protein>
<evidence type="ECO:0000256" key="6">
    <source>
        <dbReference type="SAM" id="Phobius"/>
    </source>
</evidence>
<keyword evidence="8" id="KW-1185">Reference proteome</keyword>
<comment type="subcellular location">
    <subcellularLocation>
        <location evidence="1">Cell membrane</location>
        <topology evidence="1">Multi-pass membrane protein</topology>
    </subcellularLocation>
</comment>
<feature type="transmembrane region" description="Helical" evidence="6">
    <location>
        <begin position="131"/>
        <end position="156"/>
    </location>
</feature>
<sequence length="276" mass="29858">MLLRRGAIRPDTATRNRPKVGIPHPFDRLYIPGLYPRGHSACWSRDLPRYTSRFRGDAFSTHRRRYAMSDPAQFLVFLAAAGALAVMPGPGLLYLTVRTLSEGRAVALRCCVGSFSGGLVHVVAGSAGLSALLLASSTAFSVLKMAGGFYLLWLAWNTWHRAGVSQGVPCIRGRGGPVIQGFIVEATNPKTALFFLAFIPQFIDVEVGHVAMQFIALGVVSVVLNTAVALLVIFTAANMHLRIAHRRGMVEYTQKGSALLLAALGFVTLLVRKPQT</sequence>
<dbReference type="AlphaFoldDB" id="A9IDJ9"/>
<dbReference type="EMBL" id="AM902716">
    <property type="protein sequence ID" value="CAP44854.1"/>
    <property type="molecule type" value="Genomic_DNA"/>
</dbReference>
<dbReference type="GO" id="GO:0015171">
    <property type="term" value="F:amino acid transmembrane transporter activity"/>
    <property type="evidence" value="ECO:0007669"/>
    <property type="project" value="TreeGrafter"/>
</dbReference>
<evidence type="ECO:0000256" key="4">
    <source>
        <dbReference type="ARBA" id="ARBA00022989"/>
    </source>
</evidence>
<evidence type="ECO:0000313" key="7">
    <source>
        <dbReference type="EMBL" id="CAP44854.1"/>
    </source>
</evidence>
<feature type="transmembrane region" description="Helical" evidence="6">
    <location>
        <begin position="74"/>
        <end position="94"/>
    </location>
</feature>
<evidence type="ECO:0000256" key="3">
    <source>
        <dbReference type="ARBA" id="ARBA00022692"/>
    </source>
</evidence>
<dbReference type="STRING" id="94624.Bpet4503"/>
<feature type="transmembrane region" description="Helical" evidence="6">
    <location>
        <begin position="106"/>
        <end position="124"/>
    </location>
</feature>
<keyword evidence="4 6" id="KW-1133">Transmembrane helix</keyword>
<organism evidence="7 8">
    <name type="scientific">Bordetella petrii (strain ATCC BAA-461 / DSM 12804 / CCUG 43448 / CIP 107267 / Se-1111R)</name>
    <dbReference type="NCBI Taxonomy" id="340100"/>
    <lineage>
        <taxon>Bacteria</taxon>
        <taxon>Pseudomonadati</taxon>
        <taxon>Pseudomonadota</taxon>
        <taxon>Betaproteobacteria</taxon>
        <taxon>Burkholderiales</taxon>
        <taxon>Alcaligenaceae</taxon>
        <taxon>Bordetella</taxon>
    </lineage>
</organism>
<keyword evidence="3 6" id="KW-0812">Transmembrane</keyword>
<dbReference type="PANTHER" id="PTHR30086">
    <property type="entry name" value="ARGININE EXPORTER PROTEIN ARGO"/>
    <property type="match status" value="1"/>
</dbReference>
<evidence type="ECO:0000313" key="8">
    <source>
        <dbReference type="Proteomes" id="UP000001225"/>
    </source>
</evidence>
<dbReference type="GO" id="GO:0005886">
    <property type="term" value="C:plasma membrane"/>
    <property type="evidence" value="ECO:0007669"/>
    <property type="project" value="UniProtKB-SubCell"/>
</dbReference>
<reference evidence="7 8" key="1">
    <citation type="journal article" date="2008" name="BMC Genomics">
        <title>The missing link: Bordetella petrii is endowed with both the metabolic versatility of environmental bacteria and virulence traits of pathogenic Bordetellae.</title>
        <authorList>
            <person name="Gross R."/>
            <person name="Guzman C.A."/>
            <person name="Sebaihia M."/>
            <person name="Martins Dos Santos V.A."/>
            <person name="Pieper D.H."/>
            <person name="Koebnik R."/>
            <person name="Lechner M."/>
            <person name="Bartels D."/>
            <person name="Buhrmester J."/>
            <person name="Choudhuri J.V."/>
            <person name="Ebensen T."/>
            <person name="Gaigalat L."/>
            <person name="Herrmann S."/>
            <person name="Khachane A.N."/>
            <person name="Larisch C."/>
            <person name="Link S."/>
            <person name="Linke B."/>
            <person name="Meyer F."/>
            <person name="Mormann S."/>
            <person name="Nakunst D."/>
            <person name="Rueckert C."/>
            <person name="Schneiker-Bekel S."/>
            <person name="Schulze K."/>
            <person name="Vorhoelter F.J."/>
            <person name="Yevsa T."/>
            <person name="Engle J.T."/>
            <person name="Goldman W.E."/>
            <person name="Puehler A."/>
            <person name="Goebel U.B."/>
            <person name="Goesmann A."/>
            <person name="Bloecker H."/>
            <person name="Kaiser O."/>
            <person name="Martinez-Arias R."/>
        </authorList>
    </citation>
    <scope>NUCLEOTIDE SEQUENCE [LARGE SCALE GENOMIC DNA]</scope>
    <source>
        <strain evidence="8">ATCC BAA-461 / DSM 12804 / CCUG 43448 / CIP 107267 / Se-1111R</strain>
    </source>
</reference>
<accession>A9IDJ9</accession>
<name>A9IDJ9_BORPD</name>
<evidence type="ECO:0000256" key="1">
    <source>
        <dbReference type="ARBA" id="ARBA00004651"/>
    </source>
</evidence>
<dbReference type="eggNOG" id="COG1280">
    <property type="taxonomic scope" value="Bacteria"/>
</dbReference>
<proteinExistence type="predicted"/>
<dbReference type="Pfam" id="PF01810">
    <property type="entry name" value="LysE"/>
    <property type="match status" value="1"/>
</dbReference>
<gene>
    <name evidence="7" type="ordered locus">Bpet4503</name>
</gene>
<evidence type="ECO:0000256" key="2">
    <source>
        <dbReference type="ARBA" id="ARBA00022475"/>
    </source>
</evidence>
<dbReference type="KEGG" id="bpt:Bpet4503"/>
<keyword evidence="2" id="KW-1003">Cell membrane</keyword>
<evidence type="ECO:0000256" key="5">
    <source>
        <dbReference type="ARBA" id="ARBA00023136"/>
    </source>
</evidence>
<feature type="transmembrane region" description="Helical" evidence="6">
    <location>
        <begin position="258"/>
        <end position="275"/>
    </location>
</feature>
<feature type="transmembrane region" description="Helical" evidence="6">
    <location>
        <begin position="214"/>
        <end position="237"/>
    </location>
</feature>
<evidence type="ECO:0008006" key="9">
    <source>
        <dbReference type="Google" id="ProtNLM"/>
    </source>
</evidence>
<dbReference type="PANTHER" id="PTHR30086:SF20">
    <property type="entry name" value="ARGININE EXPORTER PROTEIN ARGO-RELATED"/>
    <property type="match status" value="1"/>
</dbReference>
<dbReference type="InterPro" id="IPR001123">
    <property type="entry name" value="LeuE-type"/>
</dbReference>
<keyword evidence="5 6" id="KW-0472">Membrane</keyword>